<evidence type="ECO:0000313" key="3">
    <source>
        <dbReference type="EMBL" id="GFO69094.1"/>
    </source>
</evidence>
<evidence type="ECO:0000259" key="2">
    <source>
        <dbReference type="SMART" id="SM00060"/>
    </source>
</evidence>
<dbReference type="Gene3D" id="2.60.40.10">
    <property type="entry name" value="Immunoglobulins"/>
    <property type="match status" value="1"/>
</dbReference>
<reference evidence="4" key="1">
    <citation type="submission" date="2020-06" db="EMBL/GenBank/DDBJ databases">
        <title>Draft genomic sequecing of Geomonas sp. Red745.</title>
        <authorList>
            <person name="Itoh H."/>
            <person name="Xu Z.X."/>
            <person name="Ushijima N."/>
            <person name="Masuda Y."/>
            <person name="Shiratori Y."/>
            <person name="Senoo K."/>
        </authorList>
    </citation>
    <scope>NUCLEOTIDE SEQUENCE [LARGE SCALE GENOMIC DNA]</scope>
    <source>
        <strain evidence="4">Red745</strain>
    </source>
</reference>
<dbReference type="CDD" id="cd00063">
    <property type="entry name" value="FN3"/>
    <property type="match status" value="1"/>
</dbReference>
<evidence type="ECO:0000256" key="1">
    <source>
        <dbReference type="SAM" id="MobiDB-lite"/>
    </source>
</evidence>
<feature type="compositionally biased region" description="Low complexity" evidence="1">
    <location>
        <begin position="26"/>
        <end position="58"/>
    </location>
</feature>
<dbReference type="Pfam" id="PF00041">
    <property type="entry name" value="fn3"/>
    <property type="match status" value="1"/>
</dbReference>
<accession>A0A6V8NB59</accession>
<dbReference type="AlphaFoldDB" id="A0A6V8NB59"/>
<evidence type="ECO:0000313" key="4">
    <source>
        <dbReference type="Proteomes" id="UP000587586"/>
    </source>
</evidence>
<dbReference type="SUPFAM" id="SSF49265">
    <property type="entry name" value="Fibronectin type III"/>
    <property type="match status" value="1"/>
</dbReference>
<dbReference type="InterPro" id="IPR036116">
    <property type="entry name" value="FN3_sf"/>
</dbReference>
<protein>
    <recommendedName>
        <fullName evidence="2">Fibronectin type-III domain-containing protein</fullName>
    </recommendedName>
</protein>
<dbReference type="InterPro" id="IPR003961">
    <property type="entry name" value="FN3_dom"/>
</dbReference>
<name>A0A6V8NB59_9BACT</name>
<dbReference type="InterPro" id="IPR013783">
    <property type="entry name" value="Ig-like_fold"/>
</dbReference>
<organism evidence="3 4">
    <name type="scientific">Geomonas limicola</name>
    <dbReference type="NCBI Taxonomy" id="2740186"/>
    <lineage>
        <taxon>Bacteria</taxon>
        <taxon>Pseudomonadati</taxon>
        <taxon>Thermodesulfobacteriota</taxon>
        <taxon>Desulfuromonadia</taxon>
        <taxon>Geobacterales</taxon>
        <taxon>Geobacteraceae</taxon>
        <taxon>Geomonas</taxon>
    </lineage>
</organism>
<feature type="region of interest" description="Disordered" evidence="1">
    <location>
        <begin position="26"/>
        <end position="66"/>
    </location>
</feature>
<sequence length="136" mass="13186">MAGTALILALACQGCGGGGGATASGSGEVTSSVSTGASNGSATGTSSTATAPAAGGATQQSGVAKLSWNPPQEGAAGFKVYYGSAPGSYGTVLDVGLVQGYTVSGLAPGTYYFCVTTYDATGYESPRSNELYKTIN</sequence>
<dbReference type="Proteomes" id="UP000587586">
    <property type="component" value="Unassembled WGS sequence"/>
</dbReference>
<proteinExistence type="predicted"/>
<keyword evidence="4" id="KW-1185">Reference proteome</keyword>
<dbReference type="EMBL" id="BLXZ01000005">
    <property type="protein sequence ID" value="GFO69094.1"/>
    <property type="molecule type" value="Genomic_DNA"/>
</dbReference>
<feature type="domain" description="Fibronectin type-III" evidence="2">
    <location>
        <begin position="46"/>
        <end position="124"/>
    </location>
</feature>
<comment type="caution">
    <text evidence="3">The sequence shown here is derived from an EMBL/GenBank/DDBJ whole genome shotgun (WGS) entry which is preliminary data.</text>
</comment>
<gene>
    <name evidence="3" type="ORF">GMLC_26730</name>
</gene>
<dbReference type="SMART" id="SM00060">
    <property type="entry name" value="FN3"/>
    <property type="match status" value="1"/>
</dbReference>